<dbReference type="Pfam" id="PF17177">
    <property type="entry name" value="PPR_long"/>
    <property type="match status" value="1"/>
</dbReference>
<dbReference type="Pfam" id="PF14432">
    <property type="entry name" value="DYW_deaminase"/>
    <property type="match status" value="1"/>
</dbReference>
<dbReference type="PROSITE" id="PS51375">
    <property type="entry name" value="PPR"/>
    <property type="match status" value="1"/>
</dbReference>
<feature type="repeat" description="PPR" evidence="2">
    <location>
        <begin position="173"/>
        <end position="207"/>
    </location>
</feature>
<reference evidence="5 6" key="1">
    <citation type="submission" date="2024-01" db="EMBL/GenBank/DDBJ databases">
        <title>Genome assemblies of Stephania.</title>
        <authorList>
            <person name="Yang L."/>
        </authorList>
    </citation>
    <scope>NUCLEOTIDE SEQUENCE [LARGE SCALE GENOMIC DNA]</scope>
    <source>
        <strain evidence="5">QJT</strain>
        <tissue evidence="5">Leaf</tissue>
    </source>
</reference>
<accession>A0AAP0HPD0</accession>
<evidence type="ECO:0000313" key="6">
    <source>
        <dbReference type="Proteomes" id="UP001417504"/>
    </source>
</evidence>
<gene>
    <name evidence="5" type="ORF">Sjap_021870</name>
</gene>
<dbReference type="InterPro" id="IPR033443">
    <property type="entry name" value="PROP1-like_PPR_dom"/>
</dbReference>
<proteinExistence type="predicted"/>
<evidence type="ECO:0000256" key="1">
    <source>
        <dbReference type="ARBA" id="ARBA00022737"/>
    </source>
</evidence>
<name>A0AAP0HPD0_9MAGN</name>
<evidence type="ECO:0008006" key="7">
    <source>
        <dbReference type="Google" id="ProtNLM"/>
    </source>
</evidence>
<feature type="domain" description="DYW" evidence="3">
    <location>
        <begin position="485"/>
        <end position="577"/>
    </location>
</feature>
<dbReference type="AlphaFoldDB" id="A0AAP0HPD0"/>
<dbReference type="InterPro" id="IPR032867">
    <property type="entry name" value="DYW_dom"/>
</dbReference>
<dbReference type="EMBL" id="JBBNAE010000009">
    <property type="protein sequence ID" value="KAK9096373.1"/>
    <property type="molecule type" value="Genomic_DNA"/>
</dbReference>
<feature type="domain" description="PROP1-like PPR" evidence="4">
    <location>
        <begin position="261"/>
        <end position="384"/>
    </location>
</feature>
<evidence type="ECO:0000313" key="5">
    <source>
        <dbReference type="EMBL" id="KAK9096373.1"/>
    </source>
</evidence>
<dbReference type="PANTHER" id="PTHR47926">
    <property type="entry name" value="PENTATRICOPEPTIDE REPEAT-CONTAINING PROTEIN"/>
    <property type="match status" value="1"/>
</dbReference>
<organism evidence="5 6">
    <name type="scientific">Stephania japonica</name>
    <dbReference type="NCBI Taxonomy" id="461633"/>
    <lineage>
        <taxon>Eukaryota</taxon>
        <taxon>Viridiplantae</taxon>
        <taxon>Streptophyta</taxon>
        <taxon>Embryophyta</taxon>
        <taxon>Tracheophyta</taxon>
        <taxon>Spermatophyta</taxon>
        <taxon>Magnoliopsida</taxon>
        <taxon>Ranunculales</taxon>
        <taxon>Menispermaceae</taxon>
        <taxon>Menispermoideae</taxon>
        <taxon>Cissampelideae</taxon>
        <taxon>Stephania</taxon>
    </lineage>
</organism>
<dbReference type="NCBIfam" id="TIGR00756">
    <property type="entry name" value="PPR"/>
    <property type="match status" value="5"/>
</dbReference>
<keyword evidence="1" id="KW-0677">Repeat</keyword>
<dbReference type="Pfam" id="PF01535">
    <property type="entry name" value="PPR"/>
    <property type="match status" value="3"/>
</dbReference>
<evidence type="ECO:0000256" key="2">
    <source>
        <dbReference type="PROSITE-ProRule" id="PRU00708"/>
    </source>
</evidence>
<dbReference type="Pfam" id="PF20431">
    <property type="entry name" value="E_motif"/>
    <property type="match status" value="1"/>
</dbReference>
<dbReference type="InterPro" id="IPR046960">
    <property type="entry name" value="PPR_At4g14850-like_plant"/>
</dbReference>
<protein>
    <recommendedName>
        <fullName evidence="7">DYW domain-containing protein</fullName>
    </recommendedName>
</protein>
<dbReference type="InterPro" id="IPR011990">
    <property type="entry name" value="TPR-like_helical_dom_sf"/>
</dbReference>
<dbReference type="GO" id="GO:0008270">
    <property type="term" value="F:zinc ion binding"/>
    <property type="evidence" value="ECO:0007669"/>
    <property type="project" value="InterPro"/>
</dbReference>
<evidence type="ECO:0000259" key="3">
    <source>
        <dbReference type="Pfam" id="PF14432"/>
    </source>
</evidence>
<dbReference type="Gene3D" id="1.25.40.10">
    <property type="entry name" value="Tetratricopeptide repeat domain"/>
    <property type="match status" value="3"/>
</dbReference>
<dbReference type="GO" id="GO:0009451">
    <property type="term" value="P:RNA modification"/>
    <property type="evidence" value="ECO:0007669"/>
    <property type="project" value="InterPro"/>
</dbReference>
<sequence length="577" mass="64758">MSAFSYTHLLRHVQACAKHRTIFHGKKFHAHIIKLGAEQCGAFPNTLIDLYGKCGLIRCARKVFDKMPQRDHVSWASILSAYNQSMLPNLTLGLFPHMFTVDHLLPDEFVFATLVKACASFANVRLGKQVHGRFVVSQFNDDDVVKSSLVDMYSKCELIGDARVVFESVLWKNSVCWTAMISGYARNGESDEATELLHRMPVKNLFSWTALISGVVQSGCGVDAMKLFMEMRREEGIRIEDPFVLSCAIAAAANLAALELGKQIHCFVIVLGYEGQLVFGVAQHGQAEEALSMFDEMVSKGLRPNEVTFVGLIYACSHAGLVAKGRELFNSMIDNYHIKPALQHYTCFLDLLSRSGHLAEAYEVVKTMPFEPDEPTWAALLSASKLHKKTQLGIRIANHLLSIKPQDPSSYILISNTYAVEGMWEDVSKVRKMMATMAIRKEPGYSWVNLGKESQTFYAGEIPNHLKQPVLMLIEKLIVEMKKRGYVPDTSFVLHDLDNQEKEQQLFQHSERLAVAYGLLKSISGTNIRIVKNLRICGDCHAFLTLVGSITHREIIVRDSTRYHHFKDGSCSCGGFW</sequence>
<dbReference type="InterPro" id="IPR046848">
    <property type="entry name" value="E_motif"/>
</dbReference>
<dbReference type="InterPro" id="IPR002885">
    <property type="entry name" value="PPR_rpt"/>
</dbReference>
<dbReference type="FunFam" id="1.25.40.10:FF:000090">
    <property type="entry name" value="Pentatricopeptide repeat-containing protein, chloroplastic"/>
    <property type="match status" value="1"/>
</dbReference>
<dbReference type="PANTHER" id="PTHR47926:SF495">
    <property type="entry name" value="DYW DOMAIN-CONTAINING PROTEIN"/>
    <property type="match status" value="1"/>
</dbReference>
<dbReference type="Proteomes" id="UP001417504">
    <property type="component" value="Unassembled WGS sequence"/>
</dbReference>
<comment type="caution">
    <text evidence="5">The sequence shown here is derived from an EMBL/GenBank/DDBJ whole genome shotgun (WGS) entry which is preliminary data.</text>
</comment>
<keyword evidence="6" id="KW-1185">Reference proteome</keyword>
<dbReference type="GO" id="GO:0003723">
    <property type="term" value="F:RNA binding"/>
    <property type="evidence" value="ECO:0007669"/>
    <property type="project" value="InterPro"/>
</dbReference>
<evidence type="ECO:0000259" key="4">
    <source>
        <dbReference type="Pfam" id="PF17177"/>
    </source>
</evidence>